<dbReference type="InterPro" id="IPR003593">
    <property type="entry name" value="AAA+_ATPase"/>
</dbReference>
<accession>A0A445N0T5</accession>
<feature type="domain" description="ABC transporter" evidence="4">
    <location>
        <begin position="4"/>
        <end position="236"/>
    </location>
</feature>
<evidence type="ECO:0000313" key="5">
    <source>
        <dbReference type="EMBL" id="SPD75344.1"/>
    </source>
</evidence>
<dbReference type="Gene3D" id="3.40.50.300">
    <property type="entry name" value="P-loop containing nucleotide triphosphate hydrolases"/>
    <property type="match status" value="1"/>
</dbReference>
<keyword evidence="1" id="KW-0813">Transport</keyword>
<keyword evidence="3" id="KW-0067">ATP-binding</keyword>
<dbReference type="GO" id="GO:0005524">
    <property type="term" value="F:ATP binding"/>
    <property type="evidence" value="ECO:0007669"/>
    <property type="project" value="UniProtKB-KW"/>
</dbReference>
<dbReference type="InterPro" id="IPR017871">
    <property type="entry name" value="ABC_transporter-like_CS"/>
</dbReference>
<name>A0A445N0T5_9BACT</name>
<dbReference type="SMART" id="SM00382">
    <property type="entry name" value="AAA"/>
    <property type="match status" value="1"/>
</dbReference>
<dbReference type="AlphaFoldDB" id="A0A445N0T5"/>
<keyword evidence="2" id="KW-0547">Nucleotide-binding</keyword>
<dbReference type="InterPro" id="IPR003439">
    <property type="entry name" value="ABC_transporter-like_ATP-bd"/>
</dbReference>
<evidence type="ECO:0000259" key="4">
    <source>
        <dbReference type="PROSITE" id="PS50893"/>
    </source>
</evidence>
<dbReference type="GO" id="GO:0016887">
    <property type="term" value="F:ATP hydrolysis activity"/>
    <property type="evidence" value="ECO:0007669"/>
    <property type="project" value="InterPro"/>
</dbReference>
<dbReference type="PROSITE" id="PS50893">
    <property type="entry name" value="ABC_TRANSPORTER_2"/>
    <property type="match status" value="1"/>
</dbReference>
<reference evidence="5" key="1">
    <citation type="submission" date="2018-01" db="EMBL/GenBank/DDBJ databases">
        <authorList>
            <person name="Regsiter A."/>
            <person name="William W."/>
        </authorList>
    </citation>
    <scope>NUCLEOTIDE SEQUENCE</scope>
    <source>
        <strain evidence="5">TRIP AH-1</strain>
    </source>
</reference>
<organism evidence="5">
    <name type="scientific">uncultured Desulfobacterium sp</name>
    <dbReference type="NCBI Taxonomy" id="201089"/>
    <lineage>
        <taxon>Bacteria</taxon>
        <taxon>Pseudomonadati</taxon>
        <taxon>Thermodesulfobacteriota</taxon>
        <taxon>Desulfobacteria</taxon>
        <taxon>Desulfobacterales</taxon>
        <taxon>Desulfobacteriaceae</taxon>
        <taxon>Desulfobacterium</taxon>
        <taxon>environmental samples</taxon>
    </lineage>
</organism>
<dbReference type="CDD" id="cd03293">
    <property type="entry name" value="ABC_NrtD_SsuB_transporters"/>
    <property type="match status" value="1"/>
</dbReference>
<dbReference type="PROSITE" id="PS00211">
    <property type="entry name" value="ABC_TRANSPORTER_1"/>
    <property type="match status" value="1"/>
</dbReference>
<gene>
    <name evidence="5" type="ORF">PITCH_A530006</name>
</gene>
<dbReference type="PANTHER" id="PTHR42788">
    <property type="entry name" value="TAURINE IMPORT ATP-BINDING PROTEIN-RELATED"/>
    <property type="match status" value="1"/>
</dbReference>
<proteinExistence type="predicted"/>
<dbReference type="SUPFAM" id="SSF52540">
    <property type="entry name" value="P-loop containing nucleoside triphosphate hydrolases"/>
    <property type="match status" value="1"/>
</dbReference>
<evidence type="ECO:0000256" key="2">
    <source>
        <dbReference type="ARBA" id="ARBA00022741"/>
    </source>
</evidence>
<dbReference type="EMBL" id="OJIN01000196">
    <property type="protein sequence ID" value="SPD75344.1"/>
    <property type="molecule type" value="Genomic_DNA"/>
</dbReference>
<dbReference type="Pfam" id="PF00005">
    <property type="entry name" value="ABC_tran"/>
    <property type="match status" value="1"/>
</dbReference>
<protein>
    <recommendedName>
        <fullName evidence="4">ABC transporter domain-containing protein</fullName>
    </recommendedName>
</protein>
<dbReference type="InterPro" id="IPR050166">
    <property type="entry name" value="ABC_transporter_ATP-bind"/>
</dbReference>
<sequence>MYFIDADRVRKVYAEGGRKHTVAIEELTLQVAENEFISIVGPSGCGKSTFLLLVAGLERVTDGRLLIEGQPVNGPDPLRSIVFQEYLLFPWKTVRGNIEFGLELKKIPKKKRRNISSEYIRLVGLTGFENRYPHELSGGMKQRVAIARALVNRPKVILLDEPFGSLDALTREGLQTELLRIWLEAKCTVIFVTHSISEAVYLSDKVAVMSKRPGRIKETVAIDLPRPRTRDVFISPEFREYERYLKEIVWEDL</sequence>
<dbReference type="PANTHER" id="PTHR42788:SF13">
    <property type="entry name" value="ALIPHATIC SULFONATES IMPORT ATP-BINDING PROTEIN SSUB"/>
    <property type="match status" value="1"/>
</dbReference>
<dbReference type="InterPro" id="IPR027417">
    <property type="entry name" value="P-loop_NTPase"/>
</dbReference>
<evidence type="ECO:0000256" key="3">
    <source>
        <dbReference type="ARBA" id="ARBA00022840"/>
    </source>
</evidence>
<evidence type="ECO:0000256" key="1">
    <source>
        <dbReference type="ARBA" id="ARBA00022448"/>
    </source>
</evidence>